<gene>
    <name evidence="1" type="ORF">SAMN04489726_1487</name>
</gene>
<name>A0A1G9T0C2_ALLAB</name>
<dbReference type="STRING" id="211114.SAMN04489726_1487"/>
<accession>A0A1G9T0C2</accession>
<reference evidence="1 2" key="1">
    <citation type="submission" date="2016-10" db="EMBL/GenBank/DDBJ databases">
        <authorList>
            <person name="de Groot N.N."/>
        </authorList>
    </citation>
    <scope>NUCLEOTIDE SEQUENCE [LARGE SCALE GENOMIC DNA]</scope>
    <source>
        <strain evidence="1 2">DSM 44149</strain>
    </source>
</reference>
<organism evidence="1 2">
    <name type="scientific">Allokutzneria albata</name>
    <name type="common">Kibdelosporangium albatum</name>
    <dbReference type="NCBI Taxonomy" id="211114"/>
    <lineage>
        <taxon>Bacteria</taxon>
        <taxon>Bacillati</taxon>
        <taxon>Actinomycetota</taxon>
        <taxon>Actinomycetes</taxon>
        <taxon>Pseudonocardiales</taxon>
        <taxon>Pseudonocardiaceae</taxon>
        <taxon>Allokutzneria</taxon>
    </lineage>
</organism>
<evidence type="ECO:0000313" key="1">
    <source>
        <dbReference type="EMBL" id="SDM41154.1"/>
    </source>
</evidence>
<dbReference type="EMBL" id="LT629701">
    <property type="protein sequence ID" value="SDM41154.1"/>
    <property type="molecule type" value="Genomic_DNA"/>
</dbReference>
<keyword evidence="2" id="KW-1185">Reference proteome</keyword>
<evidence type="ECO:0008006" key="3">
    <source>
        <dbReference type="Google" id="ProtNLM"/>
    </source>
</evidence>
<dbReference type="eggNOG" id="ENOG50335C3">
    <property type="taxonomic scope" value="Bacteria"/>
</dbReference>
<evidence type="ECO:0000313" key="2">
    <source>
        <dbReference type="Proteomes" id="UP000183376"/>
    </source>
</evidence>
<protein>
    <recommendedName>
        <fullName evidence="3">Quinol monooxygenase YgiN</fullName>
    </recommendedName>
</protein>
<proteinExistence type="predicted"/>
<dbReference type="Gene3D" id="3.30.70.100">
    <property type="match status" value="1"/>
</dbReference>
<dbReference type="RefSeq" id="WP_030432061.1">
    <property type="nucleotide sequence ID" value="NZ_JOEF01000023.1"/>
</dbReference>
<dbReference type="OrthoDB" id="163010at2"/>
<sequence>MHVMFRCKIKPTEVERNLALLRELYAQLGEARPQGLRYATFQLEDGVTFVAFAELAEGTAVLGQLEAFQRYRSTLEERCEEPPVMTTLSEVGSYGFR</sequence>
<dbReference type="Proteomes" id="UP000183376">
    <property type="component" value="Chromosome I"/>
</dbReference>
<dbReference type="AlphaFoldDB" id="A0A1G9T0C2"/>